<dbReference type="GO" id="GO:0012505">
    <property type="term" value="C:endomembrane system"/>
    <property type="evidence" value="ECO:0007669"/>
    <property type="project" value="UniProtKB-SubCell"/>
</dbReference>
<dbReference type="NCBIfam" id="TIGR01144">
    <property type="entry name" value="ATP_synt_b"/>
    <property type="match status" value="1"/>
</dbReference>
<dbReference type="RefSeq" id="WP_090774703.1">
    <property type="nucleotide sequence ID" value="NZ_FMYM01000002.1"/>
</dbReference>
<keyword evidence="9 13" id="KW-0472">Membrane</keyword>
<gene>
    <name evidence="13" type="primary">atpF</name>
    <name evidence="16" type="ORF">SAMN05421737_102124</name>
</gene>
<keyword evidence="10 13" id="KW-0066">ATP synthesis</keyword>
<reference evidence="17" key="1">
    <citation type="submission" date="2016-09" db="EMBL/GenBank/DDBJ databases">
        <authorList>
            <person name="Varghese N."/>
            <person name="Submissions S."/>
        </authorList>
    </citation>
    <scope>NUCLEOTIDE SEQUENCE [LARGE SCALE GENOMIC DNA]</scope>
    <source>
        <strain evidence="17">25nlg</strain>
    </source>
</reference>
<keyword evidence="4 13" id="KW-0138">CF(0)</keyword>
<evidence type="ECO:0000256" key="10">
    <source>
        <dbReference type="ARBA" id="ARBA00023310"/>
    </source>
</evidence>
<evidence type="ECO:0000256" key="4">
    <source>
        <dbReference type="ARBA" id="ARBA00022547"/>
    </source>
</evidence>
<evidence type="ECO:0000256" key="2">
    <source>
        <dbReference type="ARBA" id="ARBA00022448"/>
    </source>
</evidence>
<keyword evidence="5 13" id="KW-0812">Transmembrane</keyword>
<keyword evidence="3 13" id="KW-1003">Cell membrane</keyword>
<dbReference type="InterPro" id="IPR050059">
    <property type="entry name" value="ATP_synthase_B_chain"/>
</dbReference>
<dbReference type="OrthoDB" id="282095at2"/>
<evidence type="ECO:0000256" key="12">
    <source>
        <dbReference type="ARBA" id="ARBA00037847"/>
    </source>
</evidence>
<evidence type="ECO:0000256" key="15">
    <source>
        <dbReference type="SAM" id="Coils"/>
    </source>
</evidence>
<evidence type="ECO:0000256" key="9">
    <source>
        <dbReference type="ARBA" id="ARBA00023136"/>
    </source>
</evidence>
<accession>A0A1G6GX90</accession>
<protein>
    <recommendedName>
        <fullName evidence="13">ATP synthase subunit b</fullName>
    </recommendedName>
    <alternativeName>
        <fullName evidence="13">ATP synthase F(0) sector subunit b</fullName>
    </alternativeName>
    <alternativeName>
        <fullName evidence="13">ATPase subunit I</fullName>
    </alternativeName>
    <alternativeName>
        <fullName evidence="13">F-type ATPase subunit b</fullName>
        <shortName evidence="13">F-ATPase subunit b</shortName>
    </alternativeName>
</protein>
<keyword evidence="15" id="KW-0175">Coiled coil</keyword>
<evidence type="ECO:0000256" key="13">
    <source>
        <dbReference type="HAMAP-Rule" id="MF_01398"/>
    </source>
</evidence>
<comment type="subcellular location">
    <subcellularLocation>
        <location evidence="13">Cell membrane</location>
        <topology evidence="13">Single-pass membrane protein</topology>
    </subcellularLocation>
    <subcellularLocation>
        <location evidence="12">Endomembrane system</location>
        <topology evidence="12">Single-pass membrane protein</topology>
    </subcellularLocation>
</comment>
<comment type="similarity">
    <text evidence="1 13 14">Belongs to the ATPase B chain family.</text>
</comment>
<evidence type="ECO:0000256" key="7">
    <source>
        <dbReference type="ARBA" id="ARBA00022989"/>
    </source>
</evidence>
<keyword evidence="6 13" id="KW-0375">Hydrogen ion transport</keyword>
<dbReference type="Pfam" id="PF00430">
    <property type="entry name" value="ATP-synt_B"/>
    <property type="match status" value="1"/>
</dbReference>
<evidence type="ECO:0000256" key="14">
    <source>
        <dbReference type="RuleBase" id="RU003848"/>
    </source>
</evidence>
<evidence type="ECO:0000313" key="16">
    <source>
        <dbReference type="EMBL" id="SDB86571.1"/>
    </source>
</evidence>
<dbReference type="STRING" id="1464122.SAMN05421737_102124"/>
<keyword evidence="7 13" id="KW-1133">Transmembrane helix</keyword>
<evidence type="ECO:0000256" key="8">
    <source>
        <dbReference type="ARBA" id="ARBA00023065"/>
    </source>
</evidence>
<dbReference type="InterPro" id="IPR028987">
    <property type="entry name" value="ATP_synth_B-like_membr_sf"/>
</dbReference>
<evidence type="ECO:0000256" key="11">
    <source>
        <dbReference type="ARBA" id="ARBA00025198"/>
    </source>
</evidence>
<feature type="coiled-coil region" evidence="15">
    <location>
        <begin position="40"/>
        <end position="118"/>
    </location>
</feature>
<evidence type="ECO:0000256" key="6">
    <source>
        <dbReference type="ARBA" id="ARBA00022781"/>
    </source>
</evidence>
<dbReference type="SUPFAM" id="SSF81573">
    <property type="entry name" value="F1F0 ATP synthase subunit B, membrane domain"/>
    <property type="match status" value="1"/>
</dbReference>
<keyword evidence="17" id="KW-1185">Reference proteome</keyword>
<dbReference type="InterPro" id="IPR002146">
    <property type="entry name" value="ATP_synth_b/b'su_bac/chlpt"/>
</dbReference>
<sequence length="163" mass="18300">MPFDIAWGTIVYQLVGFLVLIALLNKFALKPMLGIMQNRQDMINEQMDSAKRNQEEAEKLVAAQQEELKKARVEARELIENAKKAGEQQGKQMVEEARAEAARIHAQALAEIQNEKEQAVAALRAQVSSLSVLIASKVIEKELDAKEQDKLVQTYLKQVGEEL</sequence>
<evidence type="ECO:0000313" key="17">
    <source>
        <dbReference type="Proteomes" id="UP000242662"/>
    </source>
</evidence>
<evidence type="ECO:0000256" key="1">
    <source>
        <dbReference type="ARBA" id="ARBA00005513"/>
    </source>
</evidence>
<keyword evidence="2 13" id="KW-0813">Transport</keyword>
<comment type="function">
    <text evidence="11 13">F(1)F(0) ATP synthase produces ATP from ADP in the presence of a proton or sodium gradient. F-type ATPases consist of two structural domains, F(1) containing the extramembraneous catalytic core and F(0) containing the membrane proton channel, linked together by a central stalk and a peripheral stalk. During catalysis, ATP synthesis in the catalytic domain of F(1) is coupled via a rotary mechanism of the central stalk subunits to proton translocation.</text>
</comment>
<evidence type="ECO:0000256" key="5">
    <source>
        <dbReference type="ARBA" id="ARBA00022692"/>
    </source>
</evidence>
<dbReference type="GO" id="GO:0046961">
    <property type="term" value="F:proton-transporting ATPase activity, rotational mechanism"/>
    <property type="evidence" value="ECO:0007669"/>
    <property type="project" value="TreeGrafter"/>
</dbReference>
<name>A0A1G6GX90_9BACI</name>
<feature type="transmembrane region" description="Helical" evidence="13">
    <location>
        <begin position="6"/>
        <end position="29"/>
    </location>
</feature>
<organism evidence="16 17">
    <name type="scientific">Shouchella lonarensis</name>
    <dbReference type="NCBI Taxonomy" id="1464122"/>
    <lineage>
        <taxon>Bacteria</taxon>
        <taxon>Bacillati</taxon>
        <taxon>Bacillota</taxon>
        <taxon>Bacilli</taxon>
        <taxon>Bacillales</taxon>
        <taxon>Bacillaceae</taxon>
        <taxon>Shouchella</taxon>
    </lineage>
</organism>
<keyword evidence="8 13" id="KW-0406">Ion transport</keyword>
<dbReference type="PANTHER" id="PTHR33445:SF1">
    <property type="entry name" value="ATP SYNTHASE SUBUNIT B"/>
    <property type="match status" value="1"/>
</dbReference>
<comment type="subunit">
    <text evidence="13">F-type ATPases have 2 components, F(1) - the catalytic core - and F(0) - the membrane proton channel. F(1) has five subunits: alpha(3), beta(3), gamma(1), delta(1), epsilon(1). F(0) has three main subunits: a(1), b(2) and c(10-14). The alpha and beta chains form an alternating ring which encloses part of the gamma chain. F(1) is attached to F(0) by a central stalk formed by the gamma and epsilon chains, while a peripheral stalk is formed by the delta and b chains.</text>
</comment>
<dbReference type="PANTHER" id="PTHR33445">
    <property type="entry name" value="ATP SYNTHASE SUBUNIT B', CHLOROPLASTIC"/>
    <property type="match status" value="1"/>
</dbReference>
<evidence type="ECO:0000256" key="3">
    <source>
        <dbReference type="ARBA" id="ARBA00022475"/>
    </source>
</evidence>
<dbReference type="Gene3D" id="1.20.5.620">
    <property type="entry name" value="F1F0 ATP synthase subunit B, membrane domain"/>
    <property type="match status" value="1"/>
</dbReference>
<dbReference type="Proteomes" id="UP000242662">
    <property type="component" value="Unassembled WGS sequence"/>
</dbReference>
<dbReference type="GO" id="GO:0045259">
    <property type="term" value="C:proton-transporting ATP synthase complex"/>
    <property type="evidence" value="ECO:0007669"/>
    <property type="project" value="UniProtKB-KW"/>
</dbReference>
<proteinExistence type="inferred from homology"/>
<comment type="function">
    <text evidence="13">Component of the F(0) channel, it forms part of the peripheral stalk, linking F(1) to F(0).</text>
</comment>
<dbReference type="EMBL" id="FMYM01000002">
    <property type="protein sequence ID" value="SDB86571.1"/>
    <property type="molecule type" value="Genomic_DNA"/>
</dbReference>
<dbReference type="AlphaFoldDB" id="A0A1G6GX90"/>
<dbReference type="GO" id="GO:0005886">
    <property type="term" value="C:plasma membrane"/>
    <property type="evidence" value="ECO:0007669"/>
    <property type="project" value="UniProtKB-SubCell"/>
</dbReference>
<dbReference type="GO" id="GO:0046933">
    <property type="term" value="F:proton-transporting ATP synthase activity, rotational mechanism"/>
    <property type="evidence" value="ECO:0007669"/>
    <property type="project" value="UniProtKB-UniRule"/>
</dbReference>
<dbReference type="InterPro" id="IPR005864">
    <property type="entry name" value="ATP_synth_F0_bsu_bac"/>
</dbReference>
<dbReference type="HAMAP" id="MF_01398">
    <property type="entry name" value="ATP_synth_b_bprime"/>
    <property type="match status" value="1"/>
</dbReference>
<dbReference type="CDD" id="cd06503">
    <property type="entry name" value="ATP-synt_Fo_b"/>
    <property type="match status" value="1"/>
</dbReference>